<dbReference type="Gene3D" id="3.40.50.150">
    <property type="entry name" value="Vaccinia Virus protein VP39"/>
    <property type="match status" value="1"/>
</dbReference>
<dbReference type="InterPro" id="IPR029063">
    <property type="entry name" value="SAM-dependent_MTases_sf"/>
</dbReference>
<accession>A0A5C6AZF1</accession>
<organism evidence="1 2">
    <name type="scientific">Stieleria varia</name>
    <dbReference type="NCBI Taxonomy" id="2528005"/>
    <lineage>
        <taxon>Bacteria</taxon>
        <taxon>Pseudomonadati</taxon>
        <taxon>Planctomycetota</taxon>
        <taxon>Planctomycetia</taxon>
        <taxon>Pirellulales</taxon>
        <taxon>Pirellulaceae</taxon>
        <taxon>Stieleria</taxon>
    </lineage>
</organism>
<dbReference type="EMBL" id="SJPN01000003">
    <property type="protein sequence ID" value="TWU04877.1"/>
    <property type="molecule type" value="Genomic_DNA"/>
</dbReference>
<sequence>MLTEIELPSSIDQIPIPDEISDYLAASRQRIEAFQDRWDESFIEQFVAADYTMVYQTLTWILEYQPLIGKRFLEWGCGFAITSSLASALGLAVFGIEAHEDLIPQARKTLEQCEHPFQIVHGDFLPRGTERLADDPTLPSLGHAVPCGYEAMGLELDDFALVYSYPWPQEDLFHELVFDQRGARGALMLMFIGPNEMRLMRKTS</sequence>
<dbReference type="RefSeq" id="WP_146520213.1">
    <property type="nucleotide sequence ID" value="NZ_CP151726.1"/>
</dbReference>
<reference evidence="1 2" key="1">
    <citation type="submission" date="2019-02" db="EMBL/GenBank/DDBJ databases">
        <title>Deep-cultivation of Planctomycetes and their phenomic and genomic characterization uncovers novel biology.</title>
        <authorList>
            <person name="Wiegand S."/>
            <person name="Jogler M."/>
            <person name="Boedeker C."/>
            <person name="Pinto D."/>
            <person name="Vollmers J."/>
            <person name="Rivas-Marin E."/>
            <person name="Kohn T."/>
            <person name="Peeters S.H."/>
            <person name="Heuer A."/>
            <person name="Rast P."/>
            <person name="Oberbeckmann S."/>
            <person name="Bunk B."/>
            <person name="Jeske O."/>
            <person name="Meyerdierks A."/>
            <person name="Storesund J.E."/>
            <person name="Kallscheuer N."/>
            <person name="Luecker S."/>
            <person name="Lage O.M."/>
            <person name="Pohl T."/>
            <person name="Merkel B.J."/>
            <person name="Hornburger P."/>
            <person name="Mueller R.-W."/>
            <person name="Bruemmer F."/>
            <person name="Labrenz M."/>
            <person name="Spormann A.M."/>
            <person name="Op Den Camp H."/>
            <person name="Overmann J."/>
            <person name="Amann R."/>
            <person name="Jetten M.S.M."/>
            <person name="Mascher T."/>
            <person name="Medema M.H."/>
            <person name="Devos D.P."/>
            <person name="Kaster A.-K."/>
            <person name="Ovreas L."/>
            <person name="Rohde M."/>
            <person name="Galperin M.Y."/>
            <person name="Jogler C."/>
        </authorList>
    </citation>
    <scope>NUCLEOTIDE SEQUENCE [LARGE SCALE GENOMIC DNA]</scope>
    <source>
        <strain evidence="1 2">Pla52n</strain>
    </source>
</reference>
<name>A0A5C6AZF1_9BACT</name>
<dbReference type="SUPFAM" id="SSF53335">
    <property type="entry name" value="S-adenosyl-L-methionine-dependent methyltransferases"/>
    <property type="match status" value="1"/>
</dbReference>
<dbReference type="AlphaFoldDB" id="A0A5C6AZF1"/>
<dbReference type="Proteomes" id="UP000320176">
    <property type="component" value="Unassembled WGS sequence"/>
</dbReference>
<evidence type="ECO:0008006" key="3">
    <source>
        <dbReference type="Google" id="ProtNLM"/>
    </source>
</evidence>
<evidence type="ECO:0000313" key="1">
    <source>
        <dbReference type="EMBL" id="TWU04877.1"/>
    </source>
</evidence>
<dbReference type="OrthoDB" id="283520at2"/>
<comment type="caution">
    <text evidence="1">The sequence shown here is derived from an EMBL/GenBank/DDBJ whole genome shotgun (WGS) entry which is preliminary data.</text>
</comment>
<evidence type="ECO:0000313" key="2">
    <source>
        <dbReference type="Proteomes" id="UP000320176"/>
    </source>
</evidence>
<protein>
    <recommendedName>
        <fullName evidence="3">Mg-protoporphyrin IX methyl transferase</fullName>
    </recommendedName>
</protein>
<gene>
    <name evidence="1" type="ORF">Pla52n_29220</name>
</gene>
<keyword evidence="2" id="KW-1185">Reference proteome</keyword>
<proteinExistence type="predicted"/>